<evidence type="ECO:0000313" key="2">
    <source>
        <dbReference type="EMBL" id="MCL6728548.1"/>
    </source>
</evidence>
<reference evidence="2" key="1">
    <citation type="submission" date="2022-05" db="EMBL/GenBank/DDBJ databases">
        <authorList>
            <person name="Jo J.-H."/>
            <person name="Im W.-T."/>
        </authorList>
    </citation>
    <scope>NUCLEOTIDE SEQUENCE</scope>
    <source>
        <strain evidence="2">SE220</strain>
    </source>
</reference>
<dbReference type="EMBL" id="JAMGBE010000001">
    <property type="protein sequence ID" value="MCL6728548.1"/>
    <property type="molecule type" value="Genomic_DNA"/>
</dbReference>
<protein>
    <submittedName>
        <fullName evidence="2">DUF3617 domain-containing protein</fullName>
    </submittedName>
</protein>
<dbReference type="RefSeq" id="WP_249830057.1">
    <property type="nucleotide sequence ID" value="NZ_JAMGBE010000001.1"/>
</dbReference>
<comment type="caution">
    <text evidence="2">The sequence shown here is derived from an EMBL/GenBank/DDBJ whole genome shotgun (WGS) entry which is preliminary data.</text>
</comment>
<organism evidence="2 3">
    <name type="scientific">Sphingomonas hankyongi</name>
    <dbReference type="NCBI Taxonomy" id="2908209"/>
    <lineage>
        <taxon>Bacteria</taxon>
        <taxon>Pseudomonadati</taxon>
        <taxon>Pseudomonadota</taxon>
        <taxon>Alphaproteobacteria</taxon>
        <taxon>Sphingomonadales</taxon>
        <taxon>Sphingomonadaceae</taxon>
        <taxon>Sphingomonas</taxon>
    </lineage>
</organism>
<dbReference type="Proteomes" id="UP001165342">
    <property type="component" value="Unassembled WGS sequence"/>
</dbReference>
<accession>A0ABT0RYS8</accession>
<dbReference type="InterPro" id="IPR022061">
    <property type="entry name" value="DUF3617"/>
</dbReference>
<keyword evidence="3" id="KW-1185">Reference proteome</keyword>
<gene>
    <name evidence="2" type="ORF">LZ538_00570</name>
</gene>
<feature type="signal peptide" evidence="1">
    <location>
        <begin position="1"/>
        <end position="23"/>
    </location>
</feature>
<evidence type="ECO:0000313" key="3">
    <source>
        <dbReference type="Proteomes" id="UP001165342"/>
    </source>
</evidence>
<keyword evidence="1" id="KW-0732">Signal</keyword>
<feature type="chain" id="PRO_5046191276" evidence="1">
    <location>
        <begin position="24"/>
        <end position="139"/>
    </location>
</feature>
<evidence type="ECO:0000256" key="1">
    <source>
        <dbReference type="SAM" id="SignalP"/>
    </source>
</evidence>
<name>A0ABT0RYS8_9SPHN</name>
<sequence length="139" mass="14830">MRKRFTLSIIGAATLGAWTLAVAQPPNALAQTSPGLYEIAGLPGAKAPARECIGDVTLLGQFEHRRNNCTRKVLASSGNTVTMNYECKGGGFGQSKLTVITPRNLRVETQGISDGLPFNYVLQARRMGECAVKTPASVH</sequence>
<dbReference type="Pfam" id="PF12276">
    <property type="entry name" value="DUF3617"/>
    <property type="match status" value="1"/>
</dbReference>
<proteinExistence type="predicted"/>